<feature type="domain" description="Peptidase metallopeptidase" evidence="7">
    <location>
        <begin position="13"/>
        <end position="167"/>
    </location>
</feature>
<evidence type="ECO:0000256" key="6">
    <source>
        <dbReference type="PIRSR" id="PIRSR621190-2"/>
    </source>
</evidence>
<reference evidence="9" key="1">
    <citation type="submission" date="2025-08" db="UniProtKB">
        <authorList>
            <consortium name="RefSeq"/>
        </authorList>
    </citation>
    <scope>IDENTIFICATION</scope>
    <source>
        <strain evidence="9">OHB3-1</strain>
    </source>
</reference>
<dbReference type="InterPro" id="IPR021190">
    <property type="entry name" value="Pept_M10A"/>
</dbReference>
<feature type="binding site" evidence="6">
    <location>
        <position position="126"/>
    </location>
    <ligand>
        <name>Zn(2+)</name>
        <dbReference type="ChEBI" id="CHEBI:29105"/>
        <label>2</label>
        <note>catalytic</note>
    </ligand>
</feature>
<feature type="binding site" evidence="6">
    <location>
        <position position="80"/>
    </location>
    <ligand>
        <name>Ca(2+)</name>
        <dbReference type="ChEBI" id="CHEBI:29108"/>
        <label>3</label>
    </ligand>
</feature>
<dbReference type="AlphaFoldDB" id="A0A6J1BZL9"/>
<comment type="cofactor">
    <cofactor evidence="6">
        <name>Ca(2+)</name>
        <dbReference type="ChEBI" id="CHEBI:29108"/>
    </cofactor>
    <text evidence="6">Can bind about 5 Ca(2+) ions per subunit.</text>
</comment>
<evidence type="ECO:0000256" key="2">
    <source>
        <dbReference type="ARBA" id="ARBA00022723"/>
    </source>
</evidence>
<dbReference type="GO" id="GO:0008270">
    <property type="term" value="F:zinc ion binding"/>
    <property type="evidence" value="ECO:0007669"/>
    <property type="project" value="InterPro"/>
</dbReference>
<evidence type="ECO:0000256" key="5">
    <source>
        <dbReference type="PIRSR" id="PIRSR621190-1"/>
    </source>
</evidence>
<feature type="binding site" evidence="6">
    <location>
        <position position="88"/>
    </location>
    <ligand>
        <name>Zn(2+)</name>
        <dbReference type="ChEBI" id="CHEBI:29105"/>
        <label>1</label>
    </ligand>
</feature>
<dbReference type="PANTHER" id="PTHR10201">
    <property type="entry name" value="MATRIX METALLOPROTEINASE"/>
    <property type="match status" value="1"/>
</dbReference>
<dbReference type="GO" id="GO:0031012">
    <property type="term" value="C:extracellular matrix"/>
    <property type="evidence" value="ECO:0007669"/>
    <property type="project" value="InterPro"/>
</dbReference>
<evidence type="ECO:0000313" key="8">
    <source>
        <dbReference type="Proteomes" id="UP000504603"/>
    </source>
</evidence>
<dbReference type="InterPro" id="IPR024079">
    <property type="entry name" value="MetalloPept_cat_dom_sf"/>
</dbReference>
<comment type="cofactor">
    <cofactor evidence="6">
        <name>Zn(2+)</name>
        <dbReference type="ChEBI" id="CHEBI:29105"/>
    </cofactor>
    <text evidence="6">Binds 2 Zn(2+) ions per subunit.</text>
</comment>
<keyword evidence="2 6" id="KW-0479">Metal-binding</keyword>
<dbReference type="GO" id="GO:0006508">
    <property type="term" value="P:proteolysis"/>
    <property type="evidence" value="ECO:0007669"/>
    <property type="project" value="UniProtKB-KW"/>
</dbReference>
<dbReference type="InterPro" id="IPR001818">
    <property type="entry name" value="Pept_M10_metallopeptidase"/>
</dbReference>
<dbReference type="GO" id="GO:0030198">
    <property type="term" value="P:extracellular matrix organization"/>
    <property type="evidence" value="ECO:0007669"/>
    <property type="project" value="TreeGrafter"/>
</dbReference>
<dbReference type="OrthoDB" id="406838at2759"/>
<dbReference type="InterPro" id="IPR033739">
    <property type="entry name" value="M10A_MMP"/>
</dbReference>
<dbReference type="SMART" id="SM00235">
    <property type="entry name" value="ZnMc"/>
    <property type="match status" value="1"/>
</dbReference>
<dbReference type="PRINTS" id="PR00138">
    <property type="entry name" value="MATRIXIN"/>
</dbReference>
<feature type="binding site" evidence="6">
    <location>
        <position position="81"/>
    </location>
    <ligand>
        <name>Ca(2+)</name>
        <dbReference type="ChEBI" id="CHEBI:29108"/>
        <label>3</label>
    </ligand>
</feature>
<sequence>MATSNYTKFLTTNSMDHNGNGLLPSTTSHYPSDRKDPVALAFDQWAANSGFTFSQVPNNTQSDLKISYQRRAHGDDRVFDGPRGVMAHAFAPKDGNFHFDADDSFVVGAVADSFDVETVSVHEIGHLLGLDHSLVQEAVMYEFIEPGATKRNLHPDDIAGIKALYGF</sequence>
<dbReference type="SUPFAM" id="SSF55486">
    <property type="entry name" value="Metalloproteases ('zincins'), catalytic domain"/>
    <property type="match status" value="1"/>
</dbReference>
<keyword evidence="4 6" id="KW-0862">Zinc</keyword>
<accession>A0A6J1BZL9</accession>
<keyword evidence="3" id="KW-0378">Hydrolase</keyword>
<keyword evidence="1" id="KW-0645">Protease</keyword>
<dbReference type="GO" id="GO:0030574">
    <property type="term" value="P:collagen catabolic process"/>
    <property type="evidence" value="ECO:0007669"/>
    <property type="project" value="TreeGrafter"/>
</dbReference>
<evidence type="ECO:0000256" key="3">
    <source>
        <dbReference type="ARBA" id="ARBA00022801"/>
    </source>
</evidence>
<feature type="binding site" evidence="6">
    <location>
        <position position="132"/>
    </location>
    <ligand>
        <name>Zn(2+)</name>
        <dbReference type="ChEBI" id="CHEBI:29105"/>
        <label>2</label>
        <note>catalytic</note>
    </ligand>
</feature>
<dbReference type="InterPro" id="IPR006026">
    <property type="entry name" value="Peptidase_Metallo"/>
</dbReference>
<feature type="binding site" evidence="6">
    <location>
        <position position="73"/>
    </location>
    <ligand>
        <name>Zn(2+)</name>
        <dbReference type="ChEBI" id="CHEBI:29105"/>
        <label>1</label>
    </ligand>
</feature>
<feature type="binding site" evidence="6">
    <location>
        <position position="75"/>
    </location>
    <ligand>
        <name>Zn(2+)</name>
        <dbReference type="ChEBI" id="CHEBI:29105"/>
        <label>1</label>
    </ligand>
</feature>
<dbReference type="GeneID" id="111006151"/>
<feature type="binding site" evidence="6">
    <location>
        <position position="100"/>
    </location>
    <ligand>
        <name>Ca(2+)</name>
        <dbReference type="ChEBI" id="CHEBI:29108"/>
        <label>3</label>
    </ligand>
</feature>
<feature type="binding site" evidence="6">
    <location>
        <position position="140"/>
    </location>
    <ligand>
        <name>Zn(2+)</name>
        <dbReference type="ChEBI" id="CHEBI:29105"/>
        <label>2</label>
        <note>catalytic</note>
    </ligand>
</feature>
<evidence type="ECO:0000256" key="1">
    <source>
        <dbReference type="ARBA" id="ARBA00022670"/>
    </source>
</evidence>
<feature type="binding site" evidence="6">
    <location>
        <position position="98"/>
    </location>
    <ligand>
        <name>Zn(2+)</name>
        <dbReference type="ChEBI" id="CHEBI:29105"/>
        <label>1</label>
    </ligand>
</feature>
<dbReference type="KEGG" id="mcha:111006151"/>
<gene>
    <name evidence="9" type="primary">LOC111006151</name>
</gene>
<dbReference type="GO" id="GO:0004222">
    <property type="term" value="F:metalloendopeptidase activity"/>
    <property type="evidence" value="ECO:0007669"/>
    <property type="project" value="InterPro"/>
</dbReference>
<evidence type="ECO:0000313" key="9">
    <source>
        <dbReference type="RefSeq" id="XP_022133613.1"/>
    </source>
</evidence>
<dbReference type="CDD" id="cd04278">
    <property type="entry name" value="ZnMc_MMP"/>
    <property type="match status" value="1"/>
</dbReference>
<feature type="active site" evidence="5">
    <location>
        <position position="123"/>
    </location>
</feature>
<name>A0A6J1BZL9_MOMCH</name>
<dbReference type="Gene3D" id="3.40.390.10">
    <property type="entry name" value="Collagenase (Catalytic Domain)"/>
    <property type="match status" value="1"/>
</dbReference>
<feature type="binding site" evidence="6">
    <location>
        <position position="122"/>
    </location>
    <ligand>
        <name>Zn(2+)</name>
        <dbReference type="ChEBI" id="CHEBI:29105"/>
        <label>2</label>
        <note>catalytic</note>
    </ligand>
</feature>
<dbReference type="Proteomes" id="UP000504603">
    <property type="component" value="Unplaced"/>
</dbReference>
<feature type="binding site" evidence="6">
    <location>
        <position position="63"/>
    </location>
    <ligand>
        <name>Ca(2+)</name>
        <dbReference type="ChEBI" id="CHEBI:29108"/>
        <label>2</label>
    </ligand>
</feature>
<protein>
    <submittedName>
        <fullName evidence="9">Metalloendoproteinase 1-like</fullName>
    </submittedName>
</protein>
<keyword evidence="6" id="KW-0106">Calcium</keyword>
<dbReference type="Pfam" id="PF00413">
    <property type="entry name" value="Peptidase_M10"/>
    <property type="match status" value="1"/>
</dbReference>
<evidence type="ECO:0000259" key="7">
    <source>
        <dbReference type="SMART" id="SM00235"/>
    </source>
</evidence>
<evidence type="ECO:0000256" key="4">
    <source>
        <dbReference type="ARBA" id="ARBA00022833"/>
    </source>
</evidence>
<organism evidence="8 9">
    <name type="scientific">Momordica charantia</name>
    <name type="common">Bitter gourd</name>
    <name type="synonym">Balsam pear</name>
    <dbReference type="NCBI Taxonomy" id="3673"/>
    <lineage>
        <taxon>Eukaryota</taxon>
        <taxon>Viridiplantae</taxon>
        <taxon>Streptophyta</taxon>
        <taxon>Embryophyta</taxon>
        <taxon>Tracheophyta</taxon>
        <taxon>Spermatophyta</taxon>
        <taxon>Magnoliopsida</taxon>
        <taxon>eudicotyledons</taxon>
        <taxon>Gunneridae</taxon>
        <taxon>Pentapetalae</taxon>
        <taxon>rosids</taxon>
        <taxon>fabids</taxon>
        <taxon>Cucurbitales</taxon>
        <taxon>Cucurbitaceae</taxon>
        <taxon>Momordiceae</taxon>
        <taxon>Momordica</taxon>
    </lineage>
</organism>
<proteinExistence type="predicted"/>
<dbReference type="PANTHER" id="PTHR10201:SF213">
    <property type="entry name" value="METALLOENDOPROTEINASE 2-MMP-LIKE"/>
    <property type="match status" value="1"/>
</dbReference>
<dbReference type="RefSeq" id="XP_022133613.1">
    <property type="nucleotide sequence ID" value="XM_022277921.1"/>
</dbReference>
<keyword evidence="8" id="KW-1185">Reference proteome</keyword>